<dbReference type="Proteomes" id="UP000516437">
    <property type="component" value="Chromosome 7"/>
</dbReference>
<evidence type="ECO:0000313" key="2">
    <source>
        <dbReference type="Proteomes" id="UP000516437"/>
    </source>
</evidence>
<proteinExistence type="predicted"/>
<reference evidence="1 2" key="1">
    <citation type="journal article" date="2019" name="Plant Biotechnol. J.">
        <title>The red bayberry genome and genetic basis of sex determination.</title>
        <authorList>
            <person name="Jia H.M."/>
            <person name="Jia H.J."/>
            <person name="Cai Q.L."/>
            <person name="Wang Y."/>
            <person name="Zhao H.B."/>
            <person name="Yang W.F."/>
            <person name="Wang G.Y."/>
            <person name="Li Y.H."/>
            <person name="Zhan D.L."/>
            <person name="Shen Y.T."/>
            <person name="Niu Q.F."/>
            <person name="Chang L."/>
            <person name="Qiu J."/>
            <person name="Zhao L."/>
            <person name="Xie H.B."/>
            <person name="Fu W.Y."/>
            <person name="Jin J."/>
            <person name="Li X.W."/>
            <person name="Jiao Y."/>
            <person name="Zhou C.C."/>
            <person name="Tu T."/>
            <person name="Chai C.Y."/>
            <person name="Gao J.L."/>
            <person name="Fan L.J."/>
            <person name="van de Weg E."/>
            <person name="Wang J.Y."/>
            <person name="Gao Z.S."/>
        </authorList>
    </citation>
    <scope>NUCLEOTIDE SEQUENCE [LARGE SCALE GENOMIC DNA]</scope>
    <source>
        <tissue evidence="1">Leaves</tissue>
    </source>
</reference>
<dbReference type="AlphaFoldDB" id="A0A6A1V3C6"/>
<sequence>MSEPKYAYPYPAQGAYQGPPPVMAPPLYAAPPPPRREPGFLEGWYVLEGKQLSLQLYVAVASWTSAAATPQLSLLPNDYAAR</sequence>
<accession>A0A6A1V3C6</accession>
<dbReference type="EMBL" id="RXIC02000025">
    <property type="protein sequence ID" value="KAB1206726.1"/>
    <property type="molecule type" value="Genomic_DNA"/>
</dbReference>
<organism evidence="1 2">
    <name type="scientific">Morella rubra</name>
    <name type="common">Chinese bayberry</name>
    <dbReference type="NCBI Taxonomy" id="262757"/>
    <lineage>
        <taxon>Eukaryota</taxon>
        <taxon>Viridiplantae</taxon>
        <taxon>Streptophyta</taxon>
        <taxon>Embryophyta</taxon>
        <taxon>Tracheophyta</taxon>
        <taxon>Spermatophyta</taxon>
        <taxon>Magnoliopsida</taxon>
        <taxon>eudicotyledons</taxon>
        <taxon>Gunneridae</taxon>
        <taxon>Pentapetalae</taxon>
        <taxon>rosids</taxon>
        <taxon>fabids</taxon>
        <taxon>Fagales</taxon>
        <taxon>Myricaceae</taxon>
        <taxon>Morella</taxon>
    </lineage>
</organism>
<keyword evidence="2" id="KW-1185">Reference proteome</keyword>
<name>A0A6A1V3C6_9ROSI</name>
<evidence type="ECO:0000313" key="1">
    <source>
        <dbReference type="EMBL" id="KAB1206726.1"/>
    </source>
</evidence>
<protein>
    <submittedName>
        <fullName evidence="1">Uncharacterized protein</fullName>
    </submittedName>
</protein>
<gene>
    <name evidence="1" type="ORF">CJ030_MR7G013527</name>
</gene>
<comment type="caution">
    <text evidence="1">The sequence shown here is derived from an EMBL/GenBank/DDBJ whole genome shotgun (WGS) entry which is preliminary data.</text>
</comment>